<dbReference type="Proteomes" id="UP000008810">
    <property type="component" value="Chromosome 3"/>
</dbReference>
<name>A0A2K2CUX5_BRADI</name>
<dbReference type="InParanoid" id="A0A2K2CUX5"/>
<reference evidence="3" key="3">
    <citation type="submission" date="2018-08" db="UniProtKB">
        <authorList>
            <consortium name="EnsemblPlants"/>
        </authorList>
    </citation>
    <scope>IDENTIFICATION</scope>
    <source>
        <strain evidence="3">cv. Bd21</strain>
    </source>
</reference>
<evidence type="ECO:0000256" key="1">
    <source>
        <dbReference type="SAM" id="MobiDB-lite"/>
    </source>
</evidence>
<proteinExistence type="predicted"/>
<dbReference type="EnsemblPlants" id="PNT65833">
    <property type="protein sequence ID" value="PNT65833"/>
    <property type="gene ID" value="BRADI_3g03403v3"/>
</dbReference>
<keyword evidence="4" id="KW-1185">Reference proteome</keyword>
<evidence type="ECO:0000313" key="4">
    <source>
        <dbReference type="Proteomes" id="UP000008810"/>
    </source>
</evidence>
<reference evidence="2 3" key="1">
    <citation type="journal article" date="2010" name="Nature">
        <title>Genome sequencing and analysis of the model grass Brachypodium distachyon.</title>
        <authorList>
            <consortium name="International Brachypodium Initiative"/>
        </authorList>
    </citation>
    <scope>NUCLEOTIDE SEQUENCE [LARGE SCALE GENOMIC DNA]</scope>
    <source>
        <strain evidence="2 3">Bd21</strain>
    </source>
</reference>
<accession>A0A2K2CUX5</accession>
<dbReference type="EMBL" id="CM000882">
    <property type="protein sequence ID" value="PNT65833.1"/>
    <property type="molecule type" value="Genomic_DNA"/>
</dbReference>
<dbReference type="Gramene" id="PNT65833">
    <property type="protein sequence ID" value="PNT65833"/>
    <property type="gene ID" value="BRADI_3g03403v3"/>
</dbReference>
<dbReference type="AlphaFoldDB" id="A0A2K2CUX5"/>
<organism evidence="2">
    <name type="scientific">Brachypodium distachyon</name>
    <name type="common">Purple false brome</name>
    <name type="synonym">Trachynia distachya</name>
    <dbReference type="NCBI Taxonomy" id="15368"/>
    <lineage>
        <taxon>Eukaryota</taxon>
        <taxon>Viridiplantae</taxon>
        <taxon>Streptophyta</taxon>
        <taxon>Embryophyta</taxon>
        <taxon>Tracheophyta</taxon>
        <taxon>Spermatophyta</taxon>
        <taxon>Magnoliopsida</taxon>
        <taxon>Liliopsida</taxon>
        <taxon>Poales</taxon>
        <taxon>Poaceae</taxon>
        <taxon>BOP clade</taxon>
        <taxon>Pooideae</taxon>
        <taxon>Stipodae</taxon>
        <taxon>Brachypodieae</taxon>
        <taxon>Brachypodium</taxon>
    </lineage>
</organism>
<feature type="compositionally biased region" description="Low complexity" evidence="1">
    <location>
        <begin position="55"/>
        <end position="74"/>
    </location>
</feature>
<reference evidence="2" key="2">
    <citation type="submission" date="2017-06" db="EMBL/GenBank/DDBJ databases">
        <title>WGS assembly of Brachypodium distachyon.</title>
        <authorList>
            <consortium name="The International Brachypodium Initiative"/>
            <person name="Lucas S."/>
            <person name="Harmon-Smith M."/>
            <person name="Lail K."/>
            <person name="Tice H."/>
            <person name="Grimwood J."/>
            <person name="Bruce D."/>
            <person name="Barry K."/>
            <person name="Shu S."/>
            <person name="Lindquist E."/>
            <person name="Wang M."/>
            <person name="Pitluck S."/>
            <person name="Vogel J.P."/>
            <person name="Garvin D.F."/>
            <person name="Mockler T.C."/>
            <person name="Schmutz J."/>
            <person name="Rokhsar D."/>
            <person name="Bevan M.W."/>
        </authorList>
    </citation>
    <scope>NUCLEOTIDE SEQUENCE</scope>
    <source>
        <strain evidence="2">Bd21</strain>
    </source>
</reference>
<sequence length="144" mass="15503">MEECLVGFSLHLASSNQQWRPRRKAPCGASPPSLWCCCCCRCRRRRRRRLASRNATGPAATTPAAASPPAAPEATARIARRANLKGAACPLASDAVTAPNEIWAGLLSVHPAARPGPAHACIRPNRPATRDRRWLASCLRFTVG</sequence>
<protein>
    <submittedName>
        <fullName evidence="2 3">Uncharacterized protein</fullName>
    </submittedName>
</protein>
<evidence type="ECO:0000313" key="3">
    <source>
        <dbReference type="EnsemblPlants" id="PNT65833"/>
    </source>
</evidence>
<gene>
    <name evidence="2" type="ORF">BRADI_3g03403v3</name>
</gene>
<feature type="region of interest" description="Disordered" evidence="1">
    <location>
        <begin position="51"/>
        <end position="74"/>
    </location>
</feature>
<evidence type="ECO:0000313" key="2">
    <source>
        <dbReference type="EMBL" id="PNT65833.1"/>
    </source>
</evidence>